<protein>
    <submittedName>
        <fullName evidence="1">Uncharacterized protein</fullName>
    </submittedName>
</protein>
<name>A0A3L6FBP5_MAIZE</name>
<proteinExistence type="predicted"/>
<evidence type="ECO:0000313" key="1">
    <source>
        <dbReference type="EMBL" id="PWZ30585.1"/>
    </source>
</evidence>
<comment type="caution">
    <text evidence="1">The sequence shown here is derived from an EMBL/GenBank/DDBJ whole genome shotgun (WGS) entry which is preliminary data.</text>
</comment>
<organism evidence="1 2">
    <name type="scientific">Zea mays</name>
    <name type="common">Maize</name>
    <dbReference type="NCBI Taxonomy" id="4577"/>
    <lineage>
        <taxon>Eukaryota</taxon>
        <taxon>Viridiplantae</taxon>
        <taxon>Streptophyta</taxon>
        <taxon>Embryophyta</taxon>
        <taxon>Tracheophyta</taxon>
        <taxon>Spermatophyta</taxon>
        <taxon>Magnoliopsida</taxon>
        <taxon>Liliopsida</taxon>
        <taxon>Poales</taxon>
        <taxon>Poaceae</taxon>
        <taxon>PACMAD clade</taxon>
        <taxon>Panicoideae</taxon>
        <taxon>Andropogonodae</taxon>
        <taxon>Andropogoneae</taxon>
        <taxon>Tripsacinae</taxon>
        <taxon>Zea</taxon>
    </lineage>
</organism>
<evidence type="ECO:0000313" key="2">
    <source>
        <dbReference type="Proteomes" id="UP000251960"/>
    </source>
</evidence>
<sequence length="21" mass="2437">MFILSLQFSLGTRTLTKLFGY</sequence>
<dbReference type="EMBL" id="NCVQ01000004">
    <property type="protein sequence ID" value="PWZ30585.1"/>
    <property type="molecule type" value="Genomic_DNA"/>
</dbReference>
<reference evidence="1 2" key="1">
    <citation type="journal article" date="2018" name="Nat. Genet.">
        <title>Extensive intraspecific gene order and gene structural variations between Mo17 and other maize genomes.</title>
        <authorList>
            <person name="Sun S."/>
            <person name="Zhou Y."/>
            <person name="Chen J."/>
            <person name="Shi J."/>
            <person name="Zhao H."/>
            <person name="Zhao H."/>
            <person name="Song W."/>
            <person name="Zhang M."/>
            <person name="Cui Y."/>
            <person name="Dong X."/>
            <person name="Liu H."/>
            <person name="Ma X."/>
            <person name="Jiao Y."/>
            <person name="Wang B."/>
            <person name="Wei X."/>
            <person name="Stein J.C."/>
            <person name="Glaubitz J.C."/>
            <person name="Lu F."/>
            <person name="Yu G."/>
            <person name="Liang C."/>
            <person name="Fengler K."/>
            <person name="Li B."/>
            <person name="Rafalski A."/>
            <person name="Schnable P.S."/>
            <person name="Ware D.H."/>
            <person name="Buckler E.S."/>
            <person name="Lai J."/>
        </authorList>
    </citation>
    <scope>NUCLEOTIDE SEQUENCE [LARGE SCALE GENOMIC DNA]</scope>
    <source>
        <strain evidence="2">cv. Missouri 17</strain>
        <tissue evidence="1">Seedling</tissue>
    </source>
</reference>
<dbReference type="Proteomes" id="UP000251960">
    <property type="component" value="Chromosome 3"/>
</dbReference>
<accession>A0A3L6FBP5</accession>
<dbReference type="AlphaFoldDB" id="A0A3L6FBP5"/>
<gene>
    <name evidence="1" type="ORF">Zm00014a_033081</name>
</gene>